<gene>
    <name evidence="1" type="ORF">AN215_15655</name>
</gene>
<protein>
    <submittedName>
        <fullName evidence="1">Uncharacterized protein</fullName>
    </submittedName>
</protein>
<dbReference type="PATRIC" id="fig|933944.5.peg.1170"/>
<sequence>MGEAPPPFTGAGDGALAGLHEVGESERTLVVDLERELPPIEGITGARTVRTEGPRQWLAFPATASAAPLVSQIAAGYPLVDLSVREPDIEDVVARMYGGS</sequence>
<accession>A0A1E7JJE2</accession>
<comment type="caution">
    <text evidence="1">The sequence shown here is derived from an EMBL/GenBank/DDBJ whole genome shotgun (WGS) entry which is preliminary data.</text>
</comment>
<dbReference type="STRING" id="933944.AN215_15655"/>
<dbReference type="Proteomes" id="UP000176087">
    <property type="component" value="Unassembled WGS sequence"/>
</dbReference>
<evidence type="ECO:0000313" key="2">
    <source>
        <dbReference type="Proteomes" id="UP000176087"/>
    </source>
</evidence>
<keyword evidence="2" id="KW-1185">Reference proteome</keyword>
<dbReference type="EMBL" id="LJGT01000040">
    <property type="protein sequence ID" value="OEU87764.1"/>
    <property type="molecule type" value="Genomic_DNA"/>
</dbReference>
<proteinExistence type="predicted"/>
<evidence type="ECO:0000313" key="1">
    <source>
        <dbReference type="EMBL" id="OEU87764.1"/>
    </source>
</evidence>
<organism evidence="1 2">
    <name type="scientific">Streptomyces abyssalis</name>
    <dbReference type="NCBI Taxonomy" id="933944"/>
    <lineage>
        <taxon>Bacteria</taxon>
        <taxon>Bacillati</taxon>
        <taxon>Actinomycetota</taxon>
        <taxon>Actinomycetes</taxon>
        <taxon>Kitasatosporales</taxon>
        <taxon>Streptomycetaceae</taxon>
        <taxon>Streptomyces</taxon>
    </lineage>
</organism>
<name>A0A1E7JJE2_9ACTN</name>
<dbReference type="AlphaFoldDB" id="A0A1E7JJE2"/>
<reference evidence="1 2" key="1">
    <citation type="journal article" date="2016" name="Front. Microbiol.">
        <title>Comparative Genomics Analysis of Streptomyces Species Reveals Their Adaptation to the Marine Environment and Their Diversity at the Genomic Level.</title>
        <authorList>
            <person name="Tian X."/>
            <person name="Zhang Z."/>
            <person name="Yang T."/>
            <person name="Chen M."/>
            <person name="Li J."/>
            <person name="Chen F."/>
            <person name="Yang J."/>
            <person name="Li W."/>
            <person name="Zhang B."/>
            <person name="Zhang Z."/>
            <person name="Wu J."/>
            <person name="Zhang C."/>
            <person name="Long L."/>
            <person name="Xiao J."/>
        </authorList>
    </citation>
    <scope>NUCLEOTIDE SEQUENCE [LARGE SCALE GENOMIC DNA]</scope>
    <source>
        <strain evidence="1 2">SCSIO 10390</strain>
    </source>
</reference>